<keyword evidence="10" id="KW-1185">Reference proteome</keyword>
<feature type="transmembrane region" description="Helical" evidence="7">
    <location>
        <begin position="314"/>
        <end position="334"/>
    </location>
</feature>
<evidence type="ECO:0000256" key="4">
    <source>
        <dbReference type="ARBA" id="ARBA00022692"/>
    </source>
</evidence>
<feature type="transmembrane region" description="Helical" evidence="7">
    <location>
        <begin position="340"/>
        <end position="361"/>
    </location>
</feature>
<accession>A0ABU1UZK0</accession>
<comment type="subcellular location">
    <subcellularLocation>
        <location evidence="1">Cell membrane</location>
        <topology evidence="1">Multi-pass membrane protein</topology>
    </subcellularLocation>
</comment>
<feature type="transmembrane region" description="Helical" evidence="7">
    <location>
        <begin position="722"/>
        <end position="742"/>
    </location>
</feature>
<dbReference type="EMBL" id="JAVDVX010000004">
    <property type="protein sequence ID" value="MDR7090633.1"/>
    <property type="molecule type" value="Genomic_DNA"/>
</dbReference>
<dbReference type="PANTHER" id="PTHR33406:SF6">
    <property type="entry name" value="MEMBRANE PROTEIN YDGH-RELATED"/>
    <property type="match status" value="1"/>
</dbReference>
<feature type="transmembrane region" description="Helical" evidence="7">
    <location>
        <begin position="382"/>
        <end position="402"/>
    </location>
</feature>
<evidence type="ECO:0000256" key="3">
    <source>
        <dbReference type="ARBA" id="ARBA00022475"/>
    </source>
</evidence>
<comment type="similarity">
    <text evidence="2">Belongs to the resistance-nodulation-cell division (RND) (TC 2.A.6) family. MmpL subfamily.</text>
</comment>
<gene>
    <name evidence="9" type="ORF">J2X05_002657</name>
</gene>
<evidence type="ECO:0000259" key="8">
    <source>
        <dbReference type="PROSITE" id="PS50156"/>
    </source>
</evidence>
<keyword evidence="3" id="KW-1003">Cell membrane</keyword>
<dbReference type="Proteomes" id="UP001253595">
    <property type="component" value="Unassembled WGS sequence"/>
</dbReference>
<sequence>METYLKFVDRWAKAILLILFSITVFFAAQLGNLTNDSNPYLLPETHPARKSILDMQQEFSGTFDAAMIVIHNEQDIFNRITLDAVYELTQSSRKLMLATQSDADYLSALAGKYGEANSEFKKLATDILKDGFAQSDFFAADQLMALSKTLPLSHAEKAFVNYLPRRLNPIKEMAGLAASDNIITQDGTLKIFKSLHDKIVPAEQIKQEVMGNELMLNSVYSADNKSTMITVELFIKQDDADGQVRAYEAIKHLVDDYRARHPEFKDDVYIAGVPIFIAEQKKLTDNDLATLLPMVLLIVGGILVVFFRRPMGFVLPMLNVVMCTIWTLGMMSLFRVPMDLVTSALPVFLITICGADAIHMMNEYYTQHNSGLPPKEAVKKSLRAMFSPIVLTTVTTVAGFLFSTSTNISSIQSFGIFMAVGLFSAQIISLLLIPAWLNLTKAKSKIGSPKASGRERLGSALEAFFGSLIKHRKASLLTFTLVMFGLGFMATKIVVEDAGSDYFSATNEFRKSDEFVNSHIAGTSPGWVEIAGSEPNAMLNTDTVAFIDKLDKFLLTQENVTYTYSIATYIKRMNLALHDMNPEFNRLPNRTETVTSIDPETNQEISETINGDDLVSQLVLLYENGGGSDLNNVLTRDFSKAAVLFTMNTTRATEYQTLLNNLDAWLAQNKPANVHVQVAGTPVIWTGVLHEIIKGQFTSFVLAFSSICVVLMLWMRSPKLGLLTALPLAATMVSYYGIMAILGIELNIGTALISFIVVGIVDYSVHYLHRVKDHLATTNASIDESLLYAIRHSGSSIVFNVALFSLGFLTLLLSQFKPIAYLGGLVALALTISGFMSIFLISMLAPWFMRKEKPPVPNPTYEAGNVNAGEYS</sequence>
<name>A0ABU1UZK0_9GAMM</name>
<keyword evidence="6 7" id="KW-0472">Membrane</keyword>
<protein>
    <submittedName>
        <fullName evidence="9">RND superfamily exporter protein</fullName>
    </submittedName>
</protein>
<dbReference type="PROSITE" id="PS50156">
    <property type="entry name" value="SSD"/>
    <property type="match status" value="1"/>
</dbReference>
<dbReference type="Pfam" id="PF03176">
    <property type="entry name" value="MMPL"/>
    <property type="match status" value="2"/>
</dbReference>
<feature type="transmembrane region" description="Helical" evidence="7">
    <location>
        <begin position="819"/>
        <end position="845"/>
    </location>
</feature>
<reference evidence="9 10" key="1">
    <citation type="submission" date="2023-07" db="EMBL/GenBank/DDBJ databases">
        <title>Sorghum-associated microbial communities from plants grown in Nebraska, USA.</title>
        <authorList>
            <person name="Schachtman D."/>
        </authorList>
    </citation>
    <scope>NUCLEOTIDE SEQUENCE [LARGE SCALE GENOMIC DNA]</scope>
    <source>
        <strain evidence="9 10">BE190</strain>
    </source>
</reference>
<organism evidence="9 10">
    <name type="scientific">Cellvibrio fibrivorans</name>
    <dbReference type="NCBI Taxonomy" id="126350"/>
    <lineage>
        <taxon>Bacteria</taxon>
        <taxon>Pseudomonadati</taxon>
        <taxon>Pseudomonadota</taxon>
        <taxon>Gammaproteobacteria</taxon>
        <taxon>Cellvibrionales</taxon>
        <taxon>Cellvibrionaceae</taxon>
        <taxon>Cellvibrio</taxon>
    </lineage>
</organism>
<feature type="transmembrane region" description="Helical" evidence="7">
    <location>
        <begin position="748"/>
        <end position="768"/>
    </location>
</feature>
<evidence type="ECO:0000256" key="5">
    <source>
        <dbReference type="ARBA" id="ARBA00022989"/>
    </source>
</evidence>
<feature type="transmembrane region" description="Helical" evidence="7">
    <location>
        <begin position="414"/>
        <end position="437"/>
    </location>
</feature>
<proteinExistence type="inferred from homology"/>
<keyword evidence="5 7" id="KW-1133">Transmembrane helix</keyword>
<feature type="transmembrane region" description="Helical" evidence="7">
    <location>
        <begin position="697"/>
        <end position="715"/>
    </location>
</feature>
<dbReference type="RefSeq" id="WP_310073108.1">
    <property type="nucleotide sequence ID" value="NZ_JAVDVX010000004.1"/>
</dbReference>
<dbReference type="SUPFAM" id="SSF82866">
    <property type="entry name" value="Multidrug efflux transporter AcrB transmembrane domain"/>
    <property type="match status" value="2"/>
</dbReference>
<feature type="transmembrane region" description="Helical" evidence="7">
    <location>
        <begin position="288"/>
        <end position="307"/>
    </location>
</feature>
<dbReference type="InterPro" id="IPR004869">
    <property type="entry name" value="MMPL_dom"/>
</dbReference>
<feature type="transmembrane region" description="Helical" evidence="7">
    <location>
        <begin position="474"/>
        <end position="495"/>
    </location>
</feature>
<comment type="caution">
    <text evidence="9">The sequence shown here is derived from an EMBL/GenBank/DDBJ whole genome shotgun (WGS) entry which is preliminary data.</text>
</comment>
<evidence type="ECO:0000313" key="10">
    <source>
        <dbReference type="Proteomes" id="UP001253595"/>
    </source>
</evidence>
<feature type="domain" description="SSD" evidence="8">
    <location>
        <begin position="317"/>
        <end position="439"/>
    </location>
</feature>
<evidence type="ECO:0000256" key="1">
    <source>
        <dbReference type="ARBA" id="ARBA00004651"/>
    </source>
</evidence>
<keyword evidence="4 7" id="KW-0812">Transmembrane</keyword>
<evidence type="ECO:0000256" key="6">
    <source>
        <dbReference type="ARBA" id="ARBA00023136"/>
    </source>
</evidence>
<dbReference type="InterPro" id="IPR050545">
    <property type="entry name" value="Mycobact_MmpL"/>
</dbReference>
<feature type="transmembrane region" description="Helical" evidence="7">
    <location>
        <begin position="789"/>
        <end position="813"/>
    </location>
</feature>
<evidence type="ECO:0000313" key="9">
    <source>
        <dbReference type="EMBL" id="MDR7090633.1"/>
    </source>
</evidence>
<dbReference type="PANTHER" id="PTHR33406">
    <property type="entry name" value="MEMBRANE PROTEIN MJ1562-RELATED"/>
    <property type="match status" value="1"/>
</dbReference>
<dbReference type="Gene3D" id="1.20.1640.10">
    <property type="entry name" value="Multidrug efflux transporter AcrB transmembrane domain"/>
    <property type="match status" value="2"/>
</dbReference>
<dbReference type="InterPro" id="IPR000731">
    <property type="entry name" value="SSD"/>
</dbReference>
<evidence type="ECO:0000256" key="7">
    <source>
        <dbReference type="SAM" id="Phobius"/>
    </source>
</evidence>
<evidence type="ECO:0000256" key="2">
    <source>
        <dbReference type="ARBA" id="ARBA00010157"/>
    </source>
</evidence>